<protein>
    <submittedName>
        <fullName evidence="4">Transcription factor IIS</fullName>
    </submittedName>
</protein>
<gene>
    <name evidence="4" type="ORF">CTI12_AA619250</name>
</gene>
<dbReference type="InterPro" id="IPR035441">
    <property type="entry name" value="TFIIS/LEDGF_dom_sf"/>
</dbReference>
<evidence type="ECO:0000259" key="3">
    <source>
        <dbReference type="PROSITE" id="PS51319"/>
    </source>
</evidence>
<dbReference type="EMBL" id="PKPP01022679">
    <property type="protein sequence ID" value="PWA34425.1"/>
    <property type="molecule type" value="Genomic_DNA"/>
</dbReference>
<dbReference type="STRING" id="35608.A0A2U1KCE7"/>
<evidence type="ECO:0000313" key="4">
    <source>
        <dbReference type="EMBL" id="PWA34425.1"/>
    </source>
</evidence>
<dbReference type="SUPFAM" id="SSF47676">
    <property type="entry name" value="Conserved domain common to transcription factors TFIIS, elongin A, CRSP70"/>
    <property type="match status" value="1"/>
</dbReference>
<dbReference type="AlphaFoldDB" id="A0A2U1KCE7"/>
<proteinExistence type="predicted"/>
<dbReference type="Gene3D" id="1.20.930.10">
    <property type="entry name" value="Conserved domain common to transcription factors TFIIS, elongin A, CRSP70"/>
    <property type="match status" value="1"/>
</dbReference>
<evidence type="ECO:0000256" key="1">
    <source>
        <dbReference type="PROSITE-ProRule" id="PRU00649"/>
    </source>
</evidence>
<name>A0A2U1KCE7_ARTAN</name>
<dbReference type="InterPro" id="IPR044790">
    <property type="entry name" value="MD26C-like"/>
</dbReference>
<reference evidence="4 5" key="1">
    <citation type="journal article" date="2018" name="Mol. Plant">
        <title>The genome of Artemisia annua provides insight into the evolution of Asteraceae family and artemisinin biosynthesis.</title>
        <authorList>
            <person name="Shen Q."/>
            <person name="Zhang L."/>
            <person name="Liao Z."/>
            <person name="Wang S."/>
            <person name="Yan T."/>
            <person name="Shi P."/>
            <person name="Liu M."/>
            <person name="Fu X."/>
            <person name="Pan Q."/>
            <person name="Wang Y."/>
            <person name="Lv Z."/>
            <person name="Lu X."/>
            <person name="Zhang F."/>
            <person name="Jiang W."/>
            <person name="Ma Y."/>
            <person name="Chen M."/>
            <person name="Hao X."/>
            <person name="Li L."/>
            <person name="Tang Y."/>
            <person name="Lv G."/>
            <person name="Zhou Y."/>
            <person name="Sun X."/>
            <person name="Brodelius P.E."/>
            <person name="Rose J.K.C."/>
            <person name="Tang K."/>
        </authorList>
    </citation>
    <scope>NUCLEOTIDE SEQUENCE [LARGE SCALE GENOMIC DNA]</scope>
    <source>
        <strain evidence="5">cv. Huhao1</strain>
        <tissue evidence="4">Leaf</tissue>
    </source>
</reference>
<accession>A0A2U1KCE7</accession>
<organism evidence="4 5">
    <name type="scientific">Artemisia annua</name>
    <name type="common">Sweet wormwood</name>
    <dbReference type="NCBI Taxonomy" id="35608"/>
    <lineage>
        <taxon>Eukaryota</taxon>
        <taxon>Viridiplantae</taxon>
        <taxon>Streptophyta</taxon>
        <taxon>Embryophyta</taxon>
        <taxon>Tracheophyta</taxon>
        <taxon>Spermatophyta</taxon>
        <taxon>Magnoliopsida</taxon>
        <taxon>eudicotyledons</taxon>
        <taxon>Gunneridae</taxon>
        <taxon>Pentapetalae</taxon>
        <taxon>asterids</taxon>
        <taxon>campanulids</taxon>
        <taxon>Asterales</taxon>
        <taxon>Asteraceae</taxon>
        <taxon>Asteroideae</taxon>
        <taxon>Anthemideae</taxon>
        <taxon>Artemisiinae</taxon>
        <taxon>Artemisia</taxon>
    </lineage>
</organism>
<sequence>MLRLRFAFDRSGNSIGRHVNRLRKNPLSEVRSLAKHMVRKLKDFVDEWVSSNDDHQHGDSPLLQNVPRNAQNVNQQGPDFGYSPNPHS</sequence>
<dbReference type="PANTHER" id="PTHR47210">
    <property type="entry name" value="MEDIATOR OF RNA POLYMERASE II TRANSCRIPTION SUBUNIT 26C-RELATED"/>
    <property type="match status" value="1"/>
</dbReference>
<feature type="region of interest" description="Disordered" evidence="2">
    <location>
        <begin position="50"/>
        <end position="88"/>
    </location>
</feature>
<keyword evidence="5" id="KW-1185">Reference proteome</keyword>
<evidence type="ECO:0000256" key="2">
    <source>
        <dbReference type="SAM" id="MobiDB-lite"/>
    </source>
</evidence>
<dbReference type="GO" id="GO:0005634">
    <property type="term" value="C:nucleus"/>
    <property type="evidence" value="ECO:0007669"/>
    <property type="project" value="UniProtKB-SubCell"/>
</dbReference>
<evidence type="ECO:0000313" key="5">
    <source>
        <dbReference type="Proteomes" id="UP000245207"/>
    </source>
</evidence>
<dbReference type="PANTHER" id="PTHR47210:SF1">
    <property type="entry name" value="MEDIATOR OF RNA POLYMERASE II TRANSCRIPTION SUBUNIT 26C-RELATED"/>
    <property type="match status" value="1"/>
</dbReference>
<dbReference type="Pfam" id="PF08711">
    <property type="entry name" value="Med26"/>
    <property type="match status" value="1"/>
</dbReference>
<dbReference type="OrthoDB" id="550309at2759"/>
<comment type="caution">
    <text evidence="4">The sequence shown here is derived from an EMBL/GenBank/DDBJ whole genome shotgun (WGS) entry which is preliminary data.</text>
</comment>
<dbReference type="Proteomes" id="UP000245207">
    <property type="component" value="Unassembled WGS sequence"/>
</dbReference>
<dbReference type="InterPro" id="IPR017923">
    <property type="entry name" value="TFIIS_N"/>
</dbReference>
<feature type="domain" description="TFIIS N-terminal" evidence="3">
    <location>
        <begin position="1"/>
        <end position="48"/>
    </location>
</feature>
<feature type="compositionally biased region" description="Polar residues" evidence="2">
    <location>
        <begin position="62"/>
        <end position="77"/>
    </location>
</feature>
<dbReference type="PROSITE" id="PS51319">
    <property type="entry name" value="TFIIS_N"/>
    <property type="match status" value="1"/>
</dbReference>
<keyword evidence="1" id="KW-0539">Nucleus</keyword>
<comment type="subcellular location">
    <subcellularLocation>
        <location evidence="1">Nucleus</location>
    </subcellularLocation>
</comment>